<reference evidence="2" key="1">
    <citation type="journal article" date="2014" name="Genome Announc.">
        <title>Complete Genome Sequence of Campylobacter iguaniorum Strain 1485ET, Isolated from a Bearded Dragon (Pogona vitticeps).</title>
        <authorList>
            <person name="Gilbert M.J."/>
            <person name="Miller W.G."/>
            <person name="Yee E."/>
            <person name="Kik M."/>
            <person name="Wagenaar J.A."/>
            <person name="Duim B."/>
        </authorList>
    </citation>
    <scope>NUCLEOTIDE SEQUENCE [LARGE SCALE GENOMIC DNA]</scope>
    <source>
        <strain evidence="2">1485E</strain>
    </source>
</reference>
<evidence type="ECO:0000313" key="1">
    <source>
        <dbReference type="EMBL" id="AII15058.1"/>
    </source>
</evidence>
<evidence type="ECO:0000313" key="2">
    <source>
        <dbReference type="Proteomes" id="UP000028486"/>
    </source>
</evidence>
<gene>
    <name evidence="1" type="ORF">CIG1485E_1224</name>
</gene>
<keyword evidence="2" id="KW-1185">Reference proteome</keyword>
<proteinExistence type="predicted"/>
<accession>A0A076FBI3</accession>
<organism evidence="1 2">
    <name type="scientific">Campylobacter iguaniorum</name>
    <dbReference type="NCBI Taxonomy" id="1244531"/>
    <lineage>
        <taxon>Bacteria</taxon>
        <taxon>Pseudomonadati</taxon>
        <taxon>Campylobacterota</taxon>
        <taxon>Epsilonproteobacteria</taxon>
        <taxon>Campylobacterales</taxon>
        <taxon>Campylobacteraceae</taxon>
        <taxon>Campylobacter</taxon>
    </lineage>
</organism>
<dbReference type="EMBL" id="CP009043">
    <property type="protein sequence ID" value="AII15058.1"/>
    <property type="molecule type" value="Genomic_DNA"/>
</dbReference>
<sequence length="53" mass="6175">MGFGKKSSLNVVVKYYCEVNLSLKQSKFDIYSARLSRFSKENLAMTKLFKFTQ</sequence>
<dbReference type="KEGG" id="caj:CIG1485E_1224"/>
<dbReference type="AlphaFoldDB" id="A0A076FBI3"/>
<name>A0A076FBI3_9BACT</name>
<dbReference type="Proteomes" id="UP000028486">
    <property type="component" value="Chromosome"/>
</dbReference>
<protein>
    <submittedName>
        <fullName evidence="1">Uncharacterized protein</fullName>
    </submittedName>
</protein>
<dbReference type="HOGENOM" id="CLU_3059567_0_0_7"/>